<organism evidence="2">
    <name type="scientific">Fundidesulfovibrio putealis</name>
    <dbReference type="NCBI Taxonomy" id="270496"/>
    <lineage>
        <taxon>Bacteria</taxon>
        <taxon>Pseudomonadati</taxon>
        <taxon>Thermodesulfobacteriota</taxon>
        <taxon>Desulfovibrionia</taxon>
        <taxon>Desulfovibrionales</taxon>
        <taxon>Desulfovibrionaceae</taxon>
        <taxon>Fundidesulfovibrio</taxon>
    </lineage>
</organism>
<evidence type="ECO:0000256" key="1">
    <source>
        <dbReference type="SAM" id="Phobius"/>
    </source>
</evidence>
<dbReference type="PANTHER" id="PTHR36111:SF2">
    <property type="entry name" value="INNER MEMBRANE PROTEIN"/>
    <property type="match status" value="1"/>
</dbReference>
<evidence type="ECO:0000313" key="2">
    <source>
        <dbReference type="EMBL" id="HGG93182.1"/>
    </source>
</evidence>
<dbReference type="EMBL" id="DSRP01000668">
    <property type="protein sequence ID" value="HGG93182.1"/>
    <property type="molecule type" value="Genomic_DNA"/>
</dbReference>
<keyword evidence="1" id="KW-1133">Transmembrane helix</keyword>
<protein>
    <submittedName>
        <fullName evidence="2">DUF554 family protein</fullName>
    </submittedName>
</protein>
<dbReference type="InterPro" id="IPR007563">
    <property type="entry name" value="DUF554"/>
</dbReference>
<dbReference type="PANTHER" id="PTHR36111">
    <property type="entry name" value="INNER MEMBRANE PROTEIN-RELATED"/>
    <property type="match status" value="1"/>
</dbReference>
<feature type="non-terminal residue" evidence="2">
    <location>
        <position position="1"/>
    </location>
</feature>
<proteinExistence type="predicted"/>
<feature type="transmembrane region" description="Helical" evidence="1">
    <location>
        <begin position="53"/>
        <end position="73"/>
    </location>
</feature>
<gene>
    <name evidence="2" type="ORF">ENR59_09570</name>
</gene>
<name>A0A7C4AHX2_9BACT</name>
<dbReference type="AlphaFoldDB" id="A0A7C4AHX2"/>
<dbReference type="Pfam" id="PF04474">
    <property type="entry name" value="DUF554"/>
    <property type="match status" value="1"/>
</dbReference>
<feature type="transmembrane region" description="Helical" evidence="1">
    <location>
        <begin position="80"/>
        <end position="97"/>
    </location>
</feature>
<keyword evidence="1" id="KW-0812">Transmembrane</keyword>
<sequence length="98" mass="10148">VLYTKATLDGFASIALASTYGVGVMFSALPILLYQGAMTLAAGSLRGVVTPELLTQITATGGMLIFGIGVNLLDLTRVRVGNFLPALVFAALLSFTPI</sequence>
<accession>A0A7C4AHX2</accession>
<reference evidence="2" key="1">
    <citation type="journal article" date="2020" name="mSystems">
        <title>Genome- and Community-Level Interaction Insights into Carbon Utilization and Element Cycling Functions of Hydrothermarchaeota in Hydrothermal Sediment.</title>
        <authorList>
            <person name="Zhou Z."/>
            <person name="Liu Y."/>
            <person name="Xu W."/>
            <person name="Pan J."/>
            <person name="Luo Z.H."/>
            <person name="Li M."/>
        </authorList>
    </citation>
    <scope>NUCLEOTIDE SEQUENCE [LARGE SCALE GENOMIC DNA]</scope>
    <source>
        <strain evidence="2">SpSt-413</strain>
    </source>
</reference>
<feature type="transmembrane region" description="Helical" evidence="1">
    <location>
        <begin position="12"/>
        <end position="33"/>
    </location>
</feature>
<keyword evidence="1" id="KW-0472">Membrane</keyword>
<comment type="caution">
    <text evidence="2">The sequence shown here is derived from an EMBL/GenBank/DDBJ whole genome shotgun (WGS) entry which is preliminary data.</text>
</comment>